<feature type="transmembrane region" description="Helical" evidence="1">
    <location>
        <begin position="207"/>
        <end position="229"/>
    </location>
</feature>
<name>A0A8H6XIK0_9AGAR</name>
<feature type="domain" description="DUF6534" evidence="2">
    <location>
        <begin position="172"/>
        <end position="257"/>
    </location>
</feature>
<comment type="caution">
    <text evidence="3">The sequence shown here is derived from an EMBL/GenBank/DDBJ whole genome shotgun (WGS) entry which is preliminary data.</text>
</comment>
<keyword evidence="1" id="KW-0472">Membrane</keyword>
<feature type="transmembrane region" description="Helical" evidence="1">
    <location>
        <begin position="164"/>
        <end position="186"/>
    </location>
</feature>
<proteinExistence type="predicted"/>
<dbReference type="Proteomes" id="UP000620124">
    <property type="component" value="Unassembled WGS sequence"/>
</dbReference>
<sequence length="300" mass="33869">MASGFPHLDGIYGPLEIGQVVGAFLFGIQTLQCLHYFREFPKDSARLKAIVALVWFLELGEKISGLHQLYSITITFYGEPPSQILAKPPHSSELQDIFSVLSLTVVQLFFGNRVRILSGNWIIMFLSLVLSLFTLIVALISVAQVWTSTSAITTLEVKLRWVNIAAMSATPILDILIASFLCFYLWKFRKSEFRSKTHRMLDTLTLWTIETTFLTSICAIMQVILFLVNADLSRVAFQSIQSKLFASSMLAVLNGRTRFRSNDDVAPAIPDDLAFNLSERRNDEETNNPTFLHSHRDVVE</sequence>
<evidence type="ECO:0000313" key="3">
    <source>
        <dbReference type="EMBL" id="KAF7341166.1"/>
    </source>
</evidence>
<evidence type="ECO:0000259" key="2">
    <source>
        <dbReference type="Pfam" id="PF20152"/>
    </source>
</evidence>
<organism evidence="3 4">
    <name type="scientific">Mycena venus</name>
    <dbReference type="NCBI Taxonomy" id="2733690"/>
    <lineage>
        <taxon>Eukaryota</taxon>
        <taxon>Fungi</taxon>
        <taxon>Dikarya</taxon>
        <taxon>Basidiomycota</taxon>
        <taxon>Agaricomycotina</taxon>
        <taxon>Agaricomycetes</taxon>
        <taxon>Agaricomycetidae</taxon>
        <taxon>Agaricales</taxon>
        <taxon>Marasmiineae</taxon>
        <taxon>Mycenaceae</taxon>
        <taxon>Mycena</taxon>
    </lineage>
</organism>
<protein>
    <submittedName>
        <fullName evidence="3">Saposin B-type domain-containing protein</fullName>
    </submittedName>
</protein>
<dbReference type="InterPro" id="IPR045339">
    <property type="entry name" value="DUF6534"/>
</dbReference>
<keyword evidence="1" id="KW-1133">Transmembrane helix</keyword>
<dbReference type="PANTHER" id="PTHR40465">
    <property type="entry name" value="CHROMOSOME 1, WHOLE GENOME SHOTGUN SEQUENCE"/>
    <property type="match status" value="1"/>
</dbReference>
<keyword evidence="1" id="KW-0812">Transmembrane</keyword>
<evidence type="ECO:0000256" key="1">
    <source>
        <dbReference type="SAM" id="Phobius"/>
    </source>
</evidence>
<accession>A0A8H6XIK0</accession>
<gene>
    <name evidence="3" type="ORF">MVEN_01851500</name>
</gene>
<reference evidence="3" key="1">
    <citation type="submission" date="2020-05" db="EMBL/GenBank/DDBJ databases">
        <title>Mycena genomes resolve the evolution of fungal bioluminescence.</title>
        <authorList>
            <person name="Tsai I.J."/>
        </authorList>
    </citation>
    <scope>NUCLEOTIDE SEQUENCE</scope>
    <source>
        <strain evidence="3">CCC161011</strain>
    </source>
</reference>
<feature type="transmembrane region" description="Helical" evidence="1">
    <location>
        <begin position="121"/>
        <end position="144"/>
    </location>
</feature>
<dbReference type="Pfam" id="PF20152">
    <property type="entry name" value="DUF6534"/>
    <property type="match status" value="1"/>
</dbReference>
<dbReference type="EMBL" id="JACAZI010000018">
    <property type="protein sequence ID" value="KAF7341166.1"/>
    <property type="molecule type" value="Genomic_DNA"/>
</dbReference>
<keyword evidence="4" id="KW-1185">Reference proteome</keyword>
<dbReference type="PANTHER" id="PTHR40465:SF1">
    <property type="entry name" value="DUF6534 DOMAIN-CONTAINING PROTEIN"/>
    <property type="match status" value="1"/>
</dbReference>
<feature type="transmembrane region" description="Helical" evidence="1">
    <location>
        <begin position="20"/>
        <end position="37"/>
    </location>
</feature>
<evidence type="ECO:0000313" key="4">
    <source>
        <dbReference type="Proteomes" id="UP000620124"/>
    </source>
</evidence>
<dbReference type="AlphaFoldDB" id="A0A8H6XIK0"/>
<dbReference type="OrthoDB" id="3011951at2759"/>